<feature type="transmembrane region" description="Helical" evidence="6">
    <location>
        <begin position="257"/>
        <end position="283"/>
    </location>
</feature>
<evidence type="ECO:0008006" key="9">
    <source>
        <dbReference type="Google" id="ProtNLM"/>
    </source>
</evidence>
<accession>A0ABR2WN57</accession>
<keyword evidence="4 6" id="KW-1133">Transmembrane helix</keyword>
<reference evidence="7 8" key="1">
    <citation type="submission" date="2023-04" db="EMBL/GenBank/DDBJ databases">
        <title>Genome of Basidiobolus ranarum AG-B5.</title>
        <authorList>
            <person name="Stajich J.E."/>
            <person name="Carter-House D."/>
            <person name="Gryganskyi A."/>
        </authorList>
    </citation>
    <scope>NUCLEOTIDE SEQUENCE [LARGE SCALE GENOMIC DNA]</scope>
    <source>
        <strain evidence="7 8">AG-B5</strain>
    </source>
</reference>
<dbReference type="PANTHER" id="PTHR17920:SF23">
    <property type="entry name" value="DUF726-DOMAIN-CONTAINING PROTEIN"/>
    <property type="match status" value="1"/>
</dbReference>
<feature type="transmembrane region" description="Helical" evidence="6">
    <location>
        <begin position="220"/>
        <end position="245"/>
    </location>
</feature>
<organism evidence="7 8">
    <name type="scientific">Basidiobolus ranarum</name>
    <dbReference type="NCBI Taxonomy" id="34480"/>
    <lineage>
        <taxon>Eukaryota</taxon>
        <taxon>Fungi</taxon>
        <taxon>Fungi incertae sedis</taxon>
        <taxon>Zoopagomycota</taxon>
        <taxon>Entomophthoromycotina</taxon>
        <taxon>Basidiobolomycetes</taxon>
        <taxon>Basidiobolales</taxon>
        <taxon>Basidiobolaceae</taxon>
        <taxon>Basidiobolus</taxon>
    </lineage>
</organism>
<evidence type="ECO:0000256" key="4">
    <source>
        <dbReference type="ARBA" id="ARBA00022989"/>
    </source>
</evidence>
<keyword evidence="5 6" id="KW-0472">Membrane</keyword>
<keyword evidence="8" id="KW-1185">Reference proteome</keyword>
<evidence type="ECO:0000256" key="5">
    <source>
        <dbReference type="ARBA" id="ARBA00023136"/>
    </source>
</evidence>
<proteinExistence type="inferred from homology"/>
<dbReference type="Proteomes" id="UP001479436">
    <property type="component" value="Unassembled WGS sequence"/>
</dbReference>
<dbReference type="Gene3D" id="3.40.50.1820">
    <property type="entry name" value="alpha/beta hydrolase"/>
    <property type="match status" value="1"/>
</dbReference>
<name>A0ABR2WN57_9FUNG</name>
<protein>
    <recommendedName>
        <fullName evidence="9">DUF726-domain-containing protein</fullName>
    </recommendedName>
</protein>
<dbReference type="InterPro" id="IPR029058">
    <property type="entry name" value="AB_hydrolase_fold"/>
</dbReference>
<evidence type="ECO:0000256" key="3">
    <source>
        <dbReference type="ARBA" id="ARBA00022692"/>
    </source>
</evidence>
<keyword evidence="3 6" id="KW-0812">Transmembrane</keyword>
<dbReference type="EMBL" id="JASJQH010000782">
    <property type="protein sequence ID" value="KAK9762927.1"/>
    <property type="molecule type" value="Genomic_DNA"/>
</dbReference>
<dbReference type="InterPro" id="IPR007941">
    <property type="entry name" value="DUF726"/>
</dbReference>
<sequence length="557" mass="61615">MSRLNPFKKFQQPKPEGPAYFASTWDKAETFTVVVLLLIAIERLGREDAEWVSRFQESVFRHFAIVEPIEQRTILEEVFRKREASDEFIFENVTRTLLPVEYASSSKKDIRMEILSDFLLICLGLFNTHQDIHSDSKREMRKHQEKENKIGEYDARSRAALFEVAKLLYIPVEYVHFTESIVSEELYMTKLLGQQAVNTMDETTKANIEAHSKRKKKWRWVATGVSAVVGATAIGLTGGLAAPLVAAGFGALGLGSVAMLASTTGVAVITSLFGIAGGGLTGYKVTRRMRNLREFYFKPISVTDQEPSIPSLSATIVISGYLRTLDDATFPWSQAFANTHSHRDIYSLIFESEELLSLGGALDMFLATKAASFTAKQILKHTAMAPLMASIALPMSLIKAGNLIDNPWITGMDKAKKAGLILADVLIERVQGNRPTSLVGYSLGALVIFECLLELANRKQYGLVDEVILLGAPINIDVKRWTAASSVVSRRFINGYSKNDWVLGFLFRIHNLNLNAAGLEPVKVPGIQSVDLTEVVSGHNAYLDNLDAILKHVGIDG</sequence>
<comment type="caution">
    <text evidence="7">The sequence shown here is derived from an EMBL/GenBank/DDBJ whole genome shotgun (WGS) entry which is preliminary data.</text>
</comment>
<evidence type="ECO:0000313" key="7">
    <source>
        <dbReference type="EMBL" id="KAK9762927.1"/>
    </source>
</evidence>
<dbReference type="Pfam" id="PF05277">
    <property type="entry name" value="DUF726"/>
    <property type="match status" value="1"/>
</dbReference>
<evidence type="ECO:0000313" key="8">
    <source>
        <dbReference type="Proteomes" id="UP001479436"/>
    </source>
</evidence>
<evidence type="ECO:0000256" key="2">
    <source>
        <dbReference type="ARBA" id="ARBA00009824"/>
    </source>
</evidence>
<dbReference type="PANTHER" id="PTHR17920">
    <property type="entry name" value="TRANSMEMBRANE AND COILED-COIL DOMAIN-CONTAINING PROTEIN 4 TMCO4"/>
    <property type="match status" value="1"/>
</dbReference>
<evidence type="ECO:0000256" key="1">
    <source>
        <dbReference type="ARBA" id="ARBA00004141"/>
    </source>
</evidence>
<comment type="similarity">
    <text evidence="2">Belongs to the TMCO4 family.</text>
</comment>
<comment type="subcellular location">
    <subcellularLocation>
        <location evidence="1">Membrane</location>
        <topology evidence="1">Multi-pass membrane protein</topology>
    </subcellularLocation>
</comment>
<dbReference type="SUPFAM" id="SSF53474">
    <property type="entry name" value="alpha/beta-Hydrolases"/>
    <property type="match status" value="1"/>
</dbReference>
<evidence type="ECO:0000256" key="6">
    <source>
        <dbReference type="SAM" id="Phobius"/>
    </source>
</evidence>
<gene>
    <name evidence="7" type="ORF">K7432_010842</name>
</gene>